<dbReference type="AlphaFoldDB" id="A0A073IZ63"/>
<dbReference type="Gene3D" id="1.25.40.10">
    <property type="entry name" value="Tetratricopeptide repeat domain"/>
    <property type="match status" value="1"/>
</dbReference>
<dbReference type="InterPro" id="IPR011990">
    <property type="entry name" value="TPR-like_helical_dom_sf"/>
</dbReference>
<dbReference type="Proteomes" id="UP000027746">
    <property type="component" value="Unassembled WGS sequence"/>
</dbReference>
<keyword evidence="1" id="KW-0201">Cytochrome c-type biogenesis</keyword>
<proteinExistence type="predicted"/>
<dbReference type="RefSeq" id="WP_037925744.1">
    <property type="nucleotide sequence ID" value="NZ_CP054599.1"/>
</dbReference>
<gene>
    <name evidence="4" type="ORF">SUH3_19240</name>
</gene>
<evidence type="ECO:0000256" key="1">
    <source>
        <dbReference type="ARBA" id="ARBA00022748"/>
    </source>
</evidence>
<dbReference type="GO" id="GO:0017004">
    <property type="term" value="P:cytochrome complex assembly"/>
    <property type="evidence" value="ECO:0007669"/>
    <property type="project" value="UniProtKB-KW"/>
</dbReference>
<accession>A0A073IZ63</accession>
<dbReference type="InterPro" id="IPR017560">
    <property type="entry name" value="Cyt_c_biogenesis_CcmI"/>
</dbReference>
<organism evidence="4 5">
    <name type="scientific">Pseudosulfitobacter pseudonitzschiae</name>
    <dbReference type="NCBI Taxonomy" id="1402135"/>
    <lineage>
        <taxon>Bacteria</taxon>
        <taxon>Pseudomonadati</taxon>
        <taxon>Pseudomonadota</taxon>
        <taxon>Alphaproteobacteria</taxon>
        <taxon>Rhodobacterales</taxon>
        <taxon>Roseobacteraceae</taxon>
        <taxon>Pseudosulfitobacter</taxon>
    </lineage>
</organism>
<evidence type="ECO:0000256" key="3">
    <source>
        <dbReference type="SAM" id="SignalP"/>
    </source>
</evidence>
<feature type="compositionally biased region" description="Low complexity" evidence="2">
    <location>
        <begin position="143"/>
        <end position="157"/>
    </location>
</feature>
<sequence>MDIWGFGIIAAGLALVVSALLAAALRAGRAQAQSAASYDVQIYRDQLAEVERDLARGTIDAEDAARVRTEVSRRILAADADARLPDDAKAGRGSVGLALGLGALLLVGSGMLYWKLGAPGYGDLSLKSRIEMAAERRADRPTQEQAEAAQPPAPQTQENNAEYAALIEQLRAAVAGRPDDLQGHILLAQTEARLGNYGLAADAQAAVVRLKGDDASVADLTTLAELLIYAAGGYVSPSAEDALRRALNIDDTDGSARFYWGEMLIQTGRPDLGFRVWDGLLRAGPQDAPWMAPIRARIPELAEIAGVNGYTPPQPAEADQRGPSQQDMDNAAAMTPQERMQMIEGMVSSLSDRLATEGGPATEWARLITALSVLGRLDDARAVLVDARATFAGDPAALDALTGAAEQAGLE</sequence>
<feature type="chain" id="PRO_5001690158" evidence="3">
    <location>
        <begin position="33"/>
        <end position="411"/>
    </location>
</feature>
<reference evidence="4 5" key="1">
    <citation type="submission" date="2014-01" db="EMBL/GenBank/DDBJ databases">
        <title>Sulfitobacter sp. H3 (MCCC 1A00686) Genome Sequencing.</title>
        <authorList>
            <person name="Lai Q."/>
            <person name="Hong Z."/>
        </authorList>
    </citation>
    <scope>NUCLEOTIDE SEQUENCE [LARGE SCALE GENOMIC DNA]</scope>
    <source>
        <strain evidence="4 5">H3</strain>
    </source>
</reference>
<dbReference type="EMBL" id="JAMD01000005">
    <property type="protein sequence ID" value="KEJ95648.1"/>
    <property type="molecule type" value="Genomic_DNA"/>
</dbReference>
<dbReference type="NCBIfam" id="TIGR03142">
    <property type="entry name" value="cytochro_ccmI"/>
    <property type="match status" value="1"/>
</dbReference>
<feature type="signal peptide" evidence="3">
    <location>
        <begin position="1"/>
        <end position="32"/>
    </location>
</feature>
<evidence type="ECO:0000313" key="5">
    <source>
        <dbReference type="Proteomes" id="UP000027746"/>
    </source>
</evidence>
<keyword evidence="5" id="KW-1185">Reference proteome</keyword>
<evidence type="ECO:0000256" key="2">
    <source>
        <dbReference type="SAM" id="MobiDB-lite"/>
    </source>
</evidence>
<protein>
    <submittedName>
        <fullName evidence="4">Cytochrome C</fullName>
    </submittedName>
</protein>
<dbReference type="SUPFAM" id="SSF48452">
    <property type="entry name" value="TPR-like"/>
    <property type="match status" value="1"/>
</dbReference>
<name>A0A073IZ63_9RHOB</name>
<feature type="region of interest" description="Disordered" evidence="2">
    <location>
        <begin position="134"/>
        <end position="157"/>
    </location>
</feature>
<dbReference type="OrthoDB" id="9815847at2"/>
<keyword evidence="3" id="KW-0732">Signal</keyword>
<dbReference type="GeneID" id="68869611"/>
<evidence type="ECO:0000313" key="4">
    <source>
        <dbReference type="EMBL" id="KEJ95648.1"/>
    </source>
</evidence>
<comment type="caution">
    <text evidence="4">The sequence shown here is derived from an EMBL/GenBank/DDBJ whole genome shotgun (WGS) entry which is preliminary data.</text>
</comment>